<sequence length="476" mass="54133">MNNGGWPAPLKNWVKQSLLEAAPENKDKVQAELKKVIFDAYRNKTIDTTDWSNLVLDSIQQQRLRDQLSGTTRKPAQPIVSQANPTLIAAAASPSASPQTNNKRKKPEKESKKKTSNLFVMANTKAEEEANEKRKKRFARERDIELGRSTDQEMGVLNGTTNGGNSVLGGKFGKKGGKRFFGGGEEEAKFDPNVIDWDRQTIVGTCTKLEKKYLRLTSEPDPSTIRPLPILIQTLDLLKRKWREELNYPYICDQFKSMRQDLTVQRIKNYFTVQVYEIHARIALESKDLGELNQCQSALRQLYEHNIPGHPEEFLAYRILYLLYTRNKSETNILLARLTPIQRSPPCVKHALKVQKALATSNYHSFFKLFNEAPNMGAYMMDHFLDRERITALATMSKAYPSLPISFITEELAFEDPTETISFLRSHQIDRFVPPPATAPKGPRSDRDKIWDSKAAAAGMTDIVQKYVKVDIKGQL</sequence>
<dbReference type="PANTHER" id="PTHR12436">
    <property type="entry name" value="80 KDA MCM3-ASSOCIATED PROTEIN"/>
    <property type="match status" value="1"/>
</dbReference>
<dbReference type="EMBL" id="LN483167">
    <property type="protein sequence ID" value="CDZ97395.1"/>
    <property type="molecule type" value="Genomic_DNA"/>
</dbReference>
<dbReference type="InterPro" id="IPR005062">
    <property type="entry name" value="SAC3/GANP/THP3_conserved"/>
</dbReference>
<evidence type="ECO:0000259" key="2">
    <source>
        <dbReference type="PROSITE" id="PS50250"/>
    </source>
</evidence>
<feature type="region of interest" description="Disordered" evidence="1">
    <location>
        <begin position="91"/>
        <end position="117"/>
    </location>
</feature>
<dbReference type="PANTHER" id="PTHR12436:SF4">
    <property type="entry name" value="LEUKOCYTE RECEPTOR CLUSTER MEMBER 8"/>
    <property type="match status" value="1"/>
</dbReference>
<dbReference type="InterPro" id="IPR045107">
    <property type="entry name" value="SAC3/GANP/THP3"/>
</dbReference>
<dbReference type="Gene3D" id="1.25.40.990">
    <property type="match status" value="1"/>
</dbReference>
<dbReference type="GO" id="GO:0005634">
    <property type="term" value="C:nucleus"/>
    <property type="evidence" value="ECO:0007669"/>
    <property type="project" value="TreeGrafter"/>
</dbReference>
<name>A0A0F7SG54_PHARH</name>
<dbReference type="InterPro" id="IPR000717">
    <property type="entry name" value="PCI_dom"/>
</dbReference>
<reference evidence="3" key="1">
    <citation type="submission" date="2014-08" db="EMBL/GenBank/DDBJ databases">
        <authorList>
            <person name="Sharma Rahul"/>
            <person name="Thines Marco"/>
        </authorList>
    </citation>
    <scope>NUCLEOTIDE SEQUENCE</scope>
</reference>
<feature type="domain" description="PCI" evidence="2">
    <location>
        <begin position="288"/>
        <end position="469"/>
    </location>
</feature>
<organism evidence="3">
    <name type="scientific">Phaffia rhodozyma</name>
    <name type="common">Yeast</name>
    <name type="synonym">Xanthophyllomyces dendrorhous</name>
    <dbReference type="NCBI Taxonomy" id="264483"/>
    <lineage>
        <taxon>Eukaryota</taxon>
        <taxon>Fungi</taxon>
        <taxon>Dikarya</taxon>
        <taxon>Basidiomycota</taxon>
        <taxon>Agaricomycotina</taxon>
        <taxon>Tremellomycetes</taxon>
        <taxon>Cystofilobasidiales</taxon>
        <taxon>Mrakiaceae</taxon>
        <taxon>Phaffia</taxon>
    </lineage>
</organism>
<accession>A0A0F7SG54</accession>
<protein>
    <submittedName>
        <fullName evidence="3">Leucine permease transcriptional regulator</fullName>
    </submittedName>
</protein>
<evidence type="ECO:0000256" key="1">
    <source>
        <dbReference type="SAM" id="MobiDB-lite"/>
    </source>
</evidence>
<evidence type="ECO:0000313" key="3">
    <source>
        <dbReference type="EMBL" id="CDZ97395.1"/>
    </source>
</evidence>
<proteinExistence type="predicted"/>
<dbReference type="Pfam" id="PF03399">
    <property type="entry name" value="SAC3_GANP"/>
    <property type="match status" value="1"/>
</dbReference>
<dbReference type="AlphaFoldDB" id="A0A0F7SG54"/>
<dbReference type="PROSITE" id="PS50250">
    <property type="entry name" value="PCI"/>
    <property type="match status" value="1"/>
</dbReference>